<organism evidence="2 3">
    <name type="scientific">Sorghum bicolor</name>
    <name type="common">Sorghum</name>
    <name type="synonym">Sorghum vulgare</name>
    <dbReference type="NCBI Taxonomy" id="4558"/>
    <lineage>
        <taxon>Eukaryota</taxon>
        <taxon>Viridiplantae</taxon>
        <taxon>Streptophyta</taxon>
        <taxon>Embryophyta</taxon>
        <taxon>Tracheophyta</taxon>
        <taxon>Spermatophyta</taxon>
        <taxon>Magnoliopsida</taxon>
        <taxon>Liliopsida</taxon>
        <taxon>Poales</taxon>
        <taxon>Poaceae</taxon>
        <taxon>PACMAD clade</taxon>
        <taxon>Panicoideae</taxon>
        <taxon>Andropogonodae</taxon>
        <taxon>Andropogoneae</taxon>
        <taxon>Sorghinae</taxon>
        <taxon>Sorghum</taxon>
    </lineage>
</organism>
<evidence type="ECO:0000313" key="2">
    <source>
        <dbReference type="EMBL" id="KXG38179.1"/>
    </source>
</evidence>
<dbReference type="InParanoid" id="A0A1B6QJV4"/>
<protein>
    <recommendedName>
        <fullName evidence="4">Secreted protein</fullName>
    </recommendedName>
</protein>
<dbReference type="Gramene" id="KXG38179">
    <property type="protein sequence ID" value="KXG38179"/>
    <property type="gene ID" value="SORBI_3001G193800"/>
</dbReference>
<evidence type="ECO:0000313" key="3">
    <source>
        <dbReference type="Proteomes" id="UP000000768"/>
    </source>
</evidence>
<dbReference type="Proteomes" id="UP000000768">
    <property type="component" value="Chromosome 1"/>
</dbReference>
<proteinExistence type="predicted"/>
<keyword evidence="3" id="KW-1185">Reference proteome</keyword>
<accession>A0A1B6QJV4</accession>
<gene>
    <name evidence="2" type="ORF">SORBI_3001G193800</name>
</gene>
<feature type="chain" id="PRO_5008589790" description="Secreted protein" evidence="1">
    <location>
        <begin position="28"/>
        <end position="76"/>
    </location>
</feature>
<feature type="signal peptide" evidence="1">
    <location>
        <begin position="1"/>
        <end position="27"/>
    </location>
</feature>
<reference evidence="3" key="2">
    <citation type="journal article" date="2018" name="Plant J.">
        <title>The Sorghum bicolor reference genome: improved assembly, gene annotations, a transcriptome atlas, and signatures of genome organization.</title>
        <authorList>
            <person name="McCormick R.F."/>
            <person name="Truong S.K."/>
            <person name="Sreedasyam A."/>
            <person name="Jenkins J."/>
            <person name="Shu S."/>
            <person name="Sims D."/>
            <person name="Kennedy M."/>
            <person name="Amirebrahimi M."/>
            <person name="Weers B.D."/>
            <person name="McKinley B."/>
            <person name="Mattison A."/>
            <person name="Morishige D.T."/>
            <person name="Grimwood J."/>
            <person name="Schmutz J."/>
            <person name="Mullet J.E."/>
        </authorList>
    </citation>
    <scope>NUCLEOTIDE SEQUENCE [LARGE SCALE GENOMIC DNA]</scope>
    <source>
        <strain evidence="3">cv. BTx623</strain>
    </source>
</reference>
<sequence>MSTITAVCCLTLLLMLVFFFFTEVLHGNLNVPCWVIAVGKNQLLDEMAKVHHCYQLNMSWSVCCFQQLLYHEKAIH</sequence>
<dbReference type="AlphaFoldDB" id="A0A1B6QJV4"/>
<evidence type="ECO:0000256" key="1">
    <source>
        <dbReference type="SAM" id="SignalP"/>
    </source>
</evidence>
<keyword evidence="1" id="KW-0732">Signal</keyword>
<name>A0A1B6QJV4_SORBI</name>
<dbReference type="EMBL" id="CM000760">
    <property type="protein sequence ID" value="KXG38179.1"/>
    <property type="molecule type" value="Genomic_DNA"/>
</dbReference>
<evidence type="ECO:0008006" key="4">
    <source>
        <dbReference type="Google" id="ProtNLM"/>
    </source>
</evidence>
<reference evidence="2 3" key="1">
    <citation type="journal article" date="2009" name="Nature">
        <title>The Sorghum bicolor genome and the diversification of grasses.</title>
        <authorList>
            <person name="Paterson A.H."/>
            <person name="Bowers J.E."/>
            <person name="Bruggmann R."/>
            <person name="Dubchak I."/>
            <person name="Grimwood J."/>
            <person name="Gundlach H."/>
            <person name="Haberer G."/>
            <person name="Hellsten U."/>
            <person name="Mitros T."/>
            <person name="Poliakov A."/>
            <person name="Schmutz J."/>
            <person name="Spannagl M."/>
            <person name="Tang H."/>
            <person name="Wang X."/>
            <person name="Wicker T."/>
            <person name="Bharti A.K."/>
            <person name="Chapman J."/>
            <person name="Feltus F.A."/>
            <person name="Gowik U."/>
            <person name="Grigoriev I.V."/>
            <person name="Lyons E."/>
            <person name="Maher C.A."/>
            <person name="Martis M."/>
            <person name="Narechania A."/>
            <person name="Otillar R.P."/>
            <person name="Penning B.W."/>
            <person name="Salamov A.A."/>
            <person name="Wang Y."/>
            <person name="Zhang L."/>
            <person name="Carpita N.C."/>
            <person name="Freeling M."/>
            <person name="Gingle A.R."/>
            <person name="Hash C.T."/>
            <person name="Keller B."/>
            <person name="Klein P."/>
            <person name="Kresovich S."/>
            <person name="McCann M.C."/>
            <person name="Ming R."/>
            <person name="Peterson D.G."/>
            <person name="Mehboob-ur-Rahman"/>
            <person name="Ware D."/>
            <person name="Westhoff P."/>
            <person name="Mayer K.F."/>
            <person name="Messing J."/>
            <person name="Rokhsar D.S."/>
        </authorList>
    </citation>
    <scope>NUCLEOTIDE SEQUENCE [LARGE SCALE GENOMIC DNA]</scope>
    <source>
        <strain evidence="3">cv. BTx623</strain>
    </source>
</reference>